<protein>
    <recommendedName>
        <fullName evidence="2">Capsule synthesis protein CapA domain-containing protein</fullName>
    </recommendedName>
</protein>
<evidence type="ECO:0000259" key="2">
    <source>
        <dbReference type="Pfam" id="PF09587"/>
    </source>
</evidence>
<comment type="similarity">
    <text evidence="1">Belongs to the CapA family.</text>
</comment>
<name>A0A645DRY7_9ZZZZ</name>
<evidence type="ECO:0000256" key="1">
    <source>
        <dbReference type="ARBA" id="ARBA00005662"/>
    </source>
</evidence>
<dbReference type="Pfam" id="PF09587">
    <property type="entry name" value="PGA_cap"/>
    <property type="match status" value="1"/>
</dbReference>
<dbReference type="Gene3D" id="3.60.21.10">
    <property type="match status" value="1"/>
</dbReference>
<dbReference type="PANTHER" id="PTHR33393:SF13">
    <property type="entry name" value="PGA BIOSYNTHESIS PROTEIN CAPA"/>
    <property type="match status" value="1"/>
</dbReference>
<sequence length="172" mass="18187">MIAKAKAARAAGADIVLAALHDGTEYTTAPTSTQIRNARALADSGVIDLVYGHHVHTVQPWEKVDGTWVVYGLGNQIAQQMPSQPTTFEGITARFTFTETASGRFEATDPTAIPTYVTRYAAGRPIRLVHVTAALAGDAPVPAGVDRATLERALTRTMSTVRARGAEGITVG</sequence>
<accession>A0A645DRY7</accession>
<dbReference type="InterPro" id="IPR029052">
    <property type="entry name" value="Metallo-depent_PP-like"/>
</dbReference>
<dbReference type="InterPro" id="IPR052169">
    <property type="entry name" value="CW_Biosynth-Accessory"/>
</dbReference>
<evidence type="ECO:0000313" key="3">
    <source>
        <dbReference type="EMBL" id="MPM92240.1"/>
    </source>
</evidence>
<dbReference type="SUPFAM" id="SSF56300">
    <property type="entry name" value="Metallo-dependent phosphatases"/>
    <property type="match status" value="1"/>
</dbReference>
<dbReference type="InterPro" id="IPR019079">
    <property type="entry name" value="Capsule_synth_CapA"/>
</dbReference>
<comment type="caution">
    <text evidence="3">The sequence shown here is derived from an EMBL/GenBank/DDBJ whole genome shotgun (WGS) entry which is preliminary data.</text>
</comment>
<organism evidence="3">
    <name type="scientific">bioreactor metagenome</name>
    <dbReference type="NCBI Taxonomy" id="1076179"/>
    <lineage>
        <taxon>unclassified sequences</taxon>
        <taxon>metagenomes</taxon>
        <taxon>ecological metagenomes</taxon>
    </lineage>
</organism>
<feature type="domain" description="Capsule synthesis protein CapA" evidence="2">
    <location>
        <begin position="3"/>
        <end position="80"/>
    </location>
</feature>
<dbReference type="PANTHER" id="PTHR33393">
    <property type="entry name" value="POLYGLUTAMINE SYNTHESIS ACCESSORY PROTEIN RV0574C-RELATED"/>
    <property type="match status" value="1"/>
</dbReference>
<dbReference type="EMBL" id="VSSQ01039207">
    <property type="protein sequence ID" value="MPM92240.1"/>
    <property type="molecule type" value="Genomic_DNA"/>
</dbReference>
<gene>
    <name evidence="3" type="ORF">SDC9_139375</name>
</gene>
<dbReference type="AlphaFoldDB" id="A0A645DRY7"/>
<proteinExistence type="inferred from homology"/>
<reference evidence="3" key="1">
    <citation type="submission" date="2019-08" db="EMBL/GenBank/DDBJ databases">
        <authorList>
            <person name="Kucharzyk K."/>
            <person name="Murdoch R.W."/>
            <person name="Higgins S."/>
            <person name="Loffler F."/>
        </authorList>
    </citation>
    <scope>NUCLEOTIDE SEQUENCE</scope>
</reference>